<sequence length="126" mass="14175">MRTILHAYIHCFNNRYEQSANECGRSLEDDFMITEWDNPASSTGIHGRNGDINGADHSSGSDHTLMHNRQASQYRPAVASRVFGLELVSANFSQQVAPRLCVYDHFKAIVGSSVCACVHYHHHNMR</sequence>
<dbReference type="AlphaFoldDB" id="A0A3S4ZV23"/>
<organism evidence="1 2">
    <name type="scientific">Protopolystoma xenopodis</name>
    <dbReference type="NCBI Taxonomy" id="117903"/>
    <lineage>
        <taxon>Eukaryota</taxon>
        <taxon>Metazoa</taxon>
        <taxon>Spiralia</taxon>
        <taxon>Lophotrochozoa</taxon>
        <taxon>Platyhelminthes</taxon>
        <taxon>Monogenea</taxon>
        <taxon>Polyopisthocotylea</taxon>
        <taxon>Polystomatidea</taxon>
        <taxon>Polystomatidae</taxon>
        <taxon>Protopolystoma</taxon>
    </lineage>
</organism>
<keyword evidence="2" id="KW-1185">Reference proteome</keyword>
<proteinExistence type="predicted"/>
<dbReference type="EMBL" id="CAAALY010002634">
    <property type="protein sequence ID" value="VEL07863.1"/>
    <property type="molecule type" value="Genomic_DNA"/>
</dbReference>
<protein>
    <submittedName>
        <fullName evidence="1">Uncharacterized protein</fullName>
    </submittedName>
</protein>
<gene>
    <name evidence="1" type="ORF">PXEA_LOCUS1303</name>
</gene>
<accession>A0A3S4ZV23</accession>
<evidence type="ECO:0000313" key="1">
    <source>
        <dbReference type="EMBL" id="VEL07863.1"/>
    </source>
</evidence>
<dbReference type="Proteomes" id="UP000784294">
    <property type="component" value="Unassembled WGS sequence"/>
</dbReference>
<comment type="caution">
    <text evidence="1">The sequence shown here is derived from an EMBL/GenBank/DDBJ whole genome shotgun (WGS) entry which is preliminary data.</text>
</comment>
<name>A0A3S4ZV23_9PLAT</name>
<evidence type="ECO:0000313" key="2">
    <source>
        <dbReference type="Proteomes" id="UP000784294"/>
    </source>
</evidence>
<reference evidence="1" key="1">
    <citation type="submission" date="2018-11" db="EMBL/GenBank/DDBJ databases">
        <authorList>
            <consortium name="Pathogen Informatics"/>
        </authorList>
    </citation>
    <scope>NUCLEOTIDE SEQUENCE</scope>
</reference>